<dbReference type="Proteomes" id="UP000077752">
    <property type="component" value="Unassembled WGS sequence"/>
</dbReference>
<dbReference type="PANTHER" id="PTHR43235">
    <property type="entry name" value="GLUTAMINE AMIDOTRANSFERASE PB2B2.05-RELATED"/>
    <property type="match status" value="1"/>
</dbReference>
<evidence type="ECO:0000256" key="5">
    <source>
        <dbReference type="ARBA" id="ARBA00066788"/>
    </source>
</evidence>
<dbReference type="EMBL" id="LUCV01000010">
    <property type="protein sequence ID" value="OAI93708.1"/>
    <property type="molecule type" value="Genomic_DNA"/>
</dbReference>
<comment type="similarity">
    <text evidence="1">Belongs to the peptidase C26 family.</text>
</comment>
<dbReference type="Gene3D" id="3.40.50.880">
    <property type="match status" value="1"/>
</dbReference>
<dbReference type="GO" id="GO:0033969">
    <property type="term" value="F:gamma-glutamyl-gamma-aminobutyrate hydrolase activity"/>
    <property type="evidence" value="ECO:0007669"/>
    <property type="project" value="UniProtKB-EC"/>
</dbReference>
<dbReference type="InterPro" id="IPR044668">
    <property type="entry name" value="PuuD-like"/>
</dbReference>
<dbReference type="InterPro" id="IPR011697">
    <property type="entry name" value="Peptidase_C26"/>
</dbReference>
<protein>
    <recommendedName>
        <fullName evidence="5">gamma-glutamyl-gamma-aminobutyrate hydrolase</fullName>
        <ecNumber evidence="5">3.5.1.94</ecNumber>
    </recommendedName>
</protein>
<reference evidence="6 7" key="1">
    <citation type="submission" date="2016-03" db="EMBL/GenBank/DDBJ databases">
        <title>Draft Genome Assembly of Pseudomonas putida strain CBF10-2.</title>
        <authorList>
            <person name="Iyer R.S."/>
            <person name="Damania A."/>
        </authorList>
    </citation>
    <scope>NUCLEOTIDE SEQUENCE [LARGE SCALE GENOMIC DNA]</scope>
    <source>
        <strain evidence="6 7">CBF10-2</strain>
    </source>
</reference>
<dbReference type="FunFam" id="3.40.50.880:FF:000030">
    <property type="entry name" value="Gamma-glutamyl-gamma-aminobutyrate hydrolase PuuD"/>
    <property type="match status" value="1"/>
</dbReference>
<gene>
    <name evidence="6" type="ORF">AYO28_13290</name>
</gene>
<evidence type="ECO:0000256" key="2">
    <source>
        <dbReference type="ARBA" id="ARBA00052718"/>
    </source>
</evidence>
<dbReference type="RefSeq" id="WP_064302218.1">
    <property type="nucleotide sequence ID" value="NZ_LUCV01000010.1"/>
</dbReference>
<dbReference type="GO" id="GO:0005829">
    <property type="term" value="C:cytosol"/>
    <property type="evidence" value="ECO:0007669"/>
    <property type="project" value="TreeGrafter"/>
</dbReference>
<dbReference type="PANTHER" id="PTHR43235:SF1">
    <property type="entry name" value="GLUTAMINE AMIDOTRANSFERASE PB2B2.05-RELATED"/>
    <property type="match status" value="1"/>
</dbReference>
<evidence type="ECO:0000256" key="4">
    <source>
        <dbReference type="ARBA" id="ARBA00060634"/>
    </source>
</evidence>
<comment type="function">
    <text evidence="3">Involved in the breakdown of putrescine via hydrolysis of the gamma-glutamyl linkage of gamma-glutamyl-gamma-aminobutyrate.</text>
</comment>
<dbReference type="Pfam" id="PF07722">
    <property type="entry name" value="Peptidase_C26"/>
    <property type="match status" value="1"/>
</dbReference>
<sequence length="257" mass="28156">MKQVGTPLIGVTACRQMLGHTASHTVGDKYVEAAAFAGVPLILPALNEALEPQRLLERLDGIVFTGSPSNVEPHHYNGAPSAEGTRHDVYRDRLTLPLLRAAIAAGVPVFCICRGFQELNVALGGSLHQRVHELPGYLDHREPHDAPLEVQYSPRHLVTVEPDGHFQRLGLPRSFMVNSLHGQGIDRLADGLRVEALAPDGLIEAVSMEDAPGFVLGVQWHPEWRFAENPVSLRLFQAFRAACEAYAGGQRYREATL</sequence>
<evidence type="ECO:0000256" key="3">
    <source>
        <dbReference type="ARBA" id="ARBA00055068"/>
    </source>
</evidence>
<comment type="catalytic activity">
    <reaction evidence="2">
        <text>4-(gamma-L-glutamylamino)butanoate + H2O = 4-aminobutanoate + L-glutamate</text>
        <dbReference type="Rhea" id="RHEA:19737"/>
        <dbReference type="ChEBI" id="CHEBI:15377"/>
        <dbReference type="ChEBI" id="CHEBI:29985"/>
        <dbReference type="ChEBI" id="CHEBI:58800"/>
        <dbReference type="ChEBI" id="CHEBI:59888"/>
        <dbReference type="EC" id="3.5.1.94"/>
    </reaction>
</comment>
<name>A0A177SRW1_PSEPU</name>
<dbReference type="EC" id="3.5.1.94" evidence="5"/>
<comment type="pathway">
    <text evidence="4">Amine and polyamine degradation; putrescine degradation; 4-aminobutanoate from putrescine: step 4/4.</text>
</comment>
<organism evidence="6 7">
    <name type="scientific">Pseudomonas putida</name>
    <name type="common">Arthrobacter siderocapsulatus</name>
    <dbReference type="NCBI Taxonomy" id="303"/>
    <lineage>
        <taxon>Bacteria</taxon>
        <taxon>Pseudomonadati</taxon>
        <taxon>Pseudomonadota</taxon>
        <taxon>Gammaproteobacteria</taxon>
        <taxon>Pseudomonadales</taxon>
        <taxon>Pseudomonadaceae</taxon>
        <taxon>Pseudomonas</taxon>
    </lineage>
</organism>
<accession>A0A177SRW1</accession>
<dbReference type="SUPFAM" id="SSF52317">
    <property type="entry name" value="Class I glutamine amidotransferase-like"/>
    <property type="match status" value="1"/>
</dbReference>
<dbReference type="CDD" id="cd01745">
    <property type="entry name" value="GATase1_2"/>
    <property type="match status" value="1"/>
</dbReference>
<evidence type="ECO:0000256" key="1">
    <source>
        <dbReference type="ARBA" id="ARBA00011083"/>
    </source>
</evidence>
<dbReference type="AlphaFoldDB" id="A0A177SRW1"/>
<proteinExistence type="inferred from homology"/>
<comment type="caution">
    <text evidence="6">The sequence shown here is derived from an EMBL/GenBank/DDBJ whole genome shotgun (WGS) entry which is preliminary data.</text>
</comment>
<dbReference type="InterPro" id="IPR029062">
    <property type="entry name" value="Class_I_gatase-like"/>
</dbReference>
<evidence type="ECO:0000313" key="7">
    <source>
        <dbReference type="Proteomes" id="UP000077752"/>
    </source>
</evidence>
<dbReference type="PROSITE" id="PS51273">
    <property type="entry name" value="GATASE_TYPE_1"/>
    <property type="match status" value="1"/>
</dbReference>
<evidence type="ECO:0000313" key="6">
    <source>
        <dbReference type="EMBL" id="OAI93708.1"/>
    </source>
</evidence>
<dbReference type="GO" id="GO:0006598">
    <property type="term" value="P:polyamine catabolic process"/>
    <property type="evidence" value="ECO:0007669"/>
    <property type="project" value="TreeGrafter"/>
</dbReference>